<dbReference type="PANTHER" id="PTHR43433">
    <property type="entry name" value="HYDROLASE, ALPHA/BETA FOLD FAMILY PROTEIN"/>
    <property type="match status" value="1"/>
</dbReference>
<dbReference type="OrthoDB" id="294702at2759"/>
<dbReference type="Proteomes" id="UP000799777">
    <property type="component" value="Unassembled WGS sequence"/>
</dbReference>
<dbReference type="InterPro" id="IPR029058">
    <property type="entry name" value="AB_hydrolase_fold"/>
</dbReference>
<dbReference type="EMBL" id="ML978223">
    <property type="protein sequence ID" value="KAF2027673.1"/>
    <property type="molecule type" value="Genomic_DNA"/>
</dbReference>
<dbReference type="PANTHER" id="PTHR43433:SF5">
    <property type="entry name" value="AB HYDROLASE-1 DOMAIN-CONTAINING PROTEIN"/>
    <property type="match status" value="1"/>
</dbReference>
<evidence type="ECO:0000313" key="3">
    <source>
        <dbReference type="Proteomes" id="UP000799777"/>
    </source>
</evidence>
<dbReference type="InterPro" id="IPR000073">
    <property type="entry name" value="AB_hydrolase_1"/>
</dbReference>
<dbReference type="AlphaFoldDB" id="A0A9P4H3Q0"/>
<protein>
    <submittedName>
        <fullName evidence="2">Alpha/beta-hydrolase</fullName>
    </submittedName>
</protein>
<sequence>MRLKSGNPWQSQPTHSELVNIGTHALHASVSGPIRHINDPILIFFTGAGASCAVYQKLQQQLSAFVRVLFYDRAGYDRSTLPAGDDKIVASDTAHDLTKFLSITHLAPPYILVGHSFGGVPARAFLELHKANPDIVAGIMLLDCATELMLAFFPRVPPLELHAVAKNVDWEELTHLQRESGMSDEEWQYAIEAQERCAEAAKREDTHASAHQLALTLQLEKQTLGSRPLSVLRLHAVKDYQMLYDAGVAKGDGTEEERKVAKDFIEKWGLFHDQFSKAQIWLSSNTTFKYFCRWGHDMPIRNATLAAEEIRELVERVKKNLG</sequence>
<keyword evidence="3" id="KW-1185">Reference proteome</keyword>
<name>A0A9P4H3Q0_9PLEO</name>
<dbReference type="SUPFAM" id="SSF53474">
    <property type="entry name" value="alpha/beta-Hydrolases"/>
    <property type="match status" value="1"/>
</dbReference>
<gene>
    <name evidence="2" type="ORF">EK21DRAFT_102376</name>
</gene>
<proteinExistence type="predicted"/>
<comment type="caution">
    <text evidence="2">The sequence shown here is derived from an EMBL/GenBank/DDBJ whole genome shotgun (WGS) entry which is preliminary data.</text>
</comment>
<dbReference type="InterPro" id="IPR050471">
    <property type="entry name" value="AB_hydrolase"/>
</dbReference>
<dbReference type="Pfam" id="PF00561">
    <property type="entry name" value="Abhydrolase_1"/>
    <property type="match status" value="1"/>
</dbReference>
<organism evidence="2 3">
    <name type="scientific">Setomelanomma holmii</name>
    <dbReference type="NCBI Taxonomy" id="210430"/>
    <lineage>
        <taxon>Eukaryota</taxon>
        <taxon>Fungi</taxon>
        <taxon>Dikarya</taxon>
        <taxon>Ascomycota</taxon>
        <taxon>Pezizomycotina</taxon>
        <taxon>Dothideomycetes</taxon>
        <taxon>Pleosporomycetidae</taxon>
        <taxon>Pleosporales</taxon>
        <taxon>Pleosporineae</taxon>
        <taxon>Phaeosphaeriaceae</taxon>
        <taxon>Setomelanomma</taxon>
    </lineage>
</organism>
<evidence type="ECO:0000313" key="2">
    <source>
        <dbReference type="EMBL" id="KAF2027673.1"/>
    </source>
</evidence>
<feature type="domain" description="AB hydrolase-1" evidence="1">
    <location>
        <begin position="40"/>
        <end position="159"/>
    </location>
</feature>
<accession>A0A9P4H3Q0</accession>
<evidence type="ECO:0000259" key="1">
    <source>
        <dbReference type="Pfam" id="PF00561"/>
    </source>
</evidence>
<reference evidence="2" key="1">
    <citation type="journal article" date="2020" name="Stud. Mycol.">
        <title>101 Dothideomycetes genomes: a test case for predicting lifestyles and emergence of pathogens.</title>
        <authorList>
            <person name="Haridas S."/>
            <person name="Albert R."/>
            <person name="Binder M."/>
            <person name="Bloem J."/>
            <person name="Labutti K."/>
            <person name="Salamov A."/>
            <person name="Andreopoulos B."/>
            <person name="Baker S."/>
            <person name="Barry K."/>
            <person name="Bills G."/>
            <person name="Bluhm B."/>
            <person name="Cannon C."/>
            <person name="Castanera R."/>
            <person name="Culley D."/>
            <person name="Daum C."/>
            <person name="Ezra D."/>
            <person name="Gonzalez J."/>
            <person name="Henrissat B."/>
            <person name="Kuo A."/>
            <person name="Liang C."/>
            <person name="Lipzen A."/>
            <person name="Lutzoni F."/>
            <person name="Magnuson J."/>
            <person name="Mondo S."/>
            <person name="Nolan M."/>
            <person name="Ohm R."/>
            <person name="Pangilinan J."/>
            <person name="Park H.-J."/>
            <person name="Ramirez L."/>
            <person name="Alfaro M."/>
            <person name="Sun H."/>
            <person name="Tritt A."/>
            <person name="Yoshinaga Y."/>
            <person name="Zwiers L.-H."/>
            <person name="Turgeon B."/>
            <person name="Goodwin S."/>
            <person name="Spatafora J."/>
            <person name="Crous P."/>
            <person name="Grigoriev I."/>
        </authorList>
    </citation>
    <scope>NUCLEOTIDE SEQUENCE</scope>
    <source>
        <strain evidence="2">CBS 110217</strain>
    </source>
</reference>
<dbReference type="Gene3D" id="3.40.50.1820">
    <property type="entry name" value="alpha/beta hydrolase"/>
    <property type="match status" value="1"/>
</dbReference>